<comment type="caution">
    <text evidence="1">The sequence shown here is derived from an EMBL/GenBank/DDBJ whole genome shotgun (WGS) entry which is preliminary data.</text>
</comment>
<protein>
    <submittedName>
        <fullName evidence="1">Uncharacterized protein</fullName>
    </submittedName>
</protein>
<dbReference type="EMBL" id="CM041554">
    <property type="protein sequence ID" value="KAI3351332.1"/>
    <property type="molecule type" value="Genomic_DNA"/>
</dbReference>
<reference evidence="1" key="1">
    <citation type="submission" date="2022-04" db="EMBL/GenBank/DDBJ databases">
        <title>Jade perch genome.</title>
        <authorList>
            <person name="Chao B."/>
        </authorList>
    </citation>
    <scope>NUCLEOTIDE SEQUENCE</scope>
    <source>
        <strain evidence="1">CB-2022</strain>
    </source>
</reference>
<sequence>MSLGWPGNASEVPPEELEEVSGESVLTSFKTGTVFPVPKKSTVSNLNNYYPVTPRPILIKSFSWFFSTSNGPFPLVPTRLNSNDLTDSAFVRFVSITWYLVPVEEEPCFGHFSRRYSPFPFAAHMLQLIRLIMTALPFFALAGLRVCERGGTSGCSDPGICPEYKVTSIKRLACLYIQIGSRGKQLTLWLCPRIQVFALAHMLSVCMYFISLYFINNCHQSDVQSTTGVDMHKHCCTVTDKHRFLLVKFSDDSAVVGLITDGDDREYRGLIQDFADWCLRNNLQINAGKTKELVVDFRRRSSTLSACTGPALLIHHDRLPTLTAMIHFLVRRKEHGAVGFNAGVELKHSWTQSSMRHRQVNTADQYNKHTVRKYCEADDFTRTAVSKGGDDDGAMKRGEEPSVSHTGSRTPNTGGARR</sequence>
<proteinExistence type="predicted"/>
<organism evidence="1 2">
    <name type="scientific">Scortum barcoo</name>
    <name type="common">barcoo grunter</name>
    <dbReference type="NCBI Taxonomy" id="214431"/>
    <lineage>
        <taxon>Eukaryota</taxon>
        <taxon>Metazoa</taxon>
        <taxon>Chordata</taxon>
        <taxon>Craniata</taxon>
        <taxon>Vertebrata</taxon>
        <taxon>Euteleostomi</taxon>
        <taxon>Actinopterygii</taxon>
        <taxon>Neopterygii</taxon>
        <taxon>Teleostei</taxon>
        <taxon>Neoteleostei</taxon>
        <taxon>Acanthomorphata</taxon>
        <taxon>Eupercaria</taxon>
        <taxon>Centrarchiformes</taxon>
        <taxon>Terapontoidei</taxon>
        <taxon>Terapontidae</taxon>
        <taxon>Scortum</taxon>
    </lineage>
</organism>
<accession>A0ACB8V6U2</accession>
<name>A0ACB8V6U2_9TELE</name>
<dbReference type="Proteomes" id="UP000831701">
    <property type="component" value="Chromosome 24"/>
</dbReference>
<evidence type="ECO:0000313" key="1">
    <source>
        <dbReference type="EMBL" id="KAI3351332.1"/>
    </source>
</evidence>
<evidence type="ECO:0000313" key="2">
    <source>
        <dbReference type="Proteomes" id="UP000831701"/>
    </source>
</evidence>
<gene>
    <name evidence="1" type="ORF">L3Q82_005875</name>
</gene>
<keyword evidence="2" id="KW-1185">Reference proteome</keyword>